<reference evidence="1" key="1">
    <citation type="submission" date="2014-11" db="EMBL/GenBank/DDBJ databases">
        <authorList>
            <person name="Amaro Gonzalez C."/>
        </authorList>
    </citation>
    <scope>NUCLEOTIDE SEQUENCE</scope>
</reference>
<protein>
    <submittedName>
        <fullName evidence="1">Uncharacterized protein</fullName>
    </submittedName>
</protein>
<organism evidence="1">
    <name type="scientific">Anguilla anguilla</name>
    <name type="common">European freshwater eel</name>
    <name type="synonym">Muraena anguilla</name>
    <dbReference type="NCBI Taxonomy" id="7936"/>
    <lineage>
        <taxon>Eukaryota</taxon>
        <taxon>Metazoa</taxon>
        <taxon>Chordata</taxon>
        <taxon>Craniata</taxon>
        <taxon>Vertebrata</taxon>
        <taxon>Euteleostomi</taxon>
        <taxon>Actinopterygii</taxon>
        <taxon>Neopterygii</taxon>
        <taxon>Teleostei</taxon>
        <taxon>Anguilliformes</taxon>
        <taxon>Anguillidae</taxon>
        <taxon>Anguilla</taxon>
    </lineage>
</organism>
<sequence length="39" mass="4565">MIVYFLLARVRFCQILFESPSVICQHYNGNVSKVKKCTK</sequence>
<reference evidence="1" key="2">
    <citation type="journal article" date="2015" name="Fish Shellfish Immunol.">
        <title>Early steps in the European eel (Anguilla anguilla)-Vibrio vulnificus interaction in the gills: Role of the RtxA13 toxin.</title>
        <authorList>
            <person name="Callol A."/>
            <person name="Pajuelo D."/>
            <person name="Ebbesson L."/>
            <person name="Teles M."/>
            <person name="MacKenzie S."/>
            <person name="Amaro C."/>
        </authorList>
    </citation>
    <scope>NUCLEOTIDE SEQUENCE</scope>
</reference>
<evidence type="ECO:0000313" key="1">
    <source>
        <dbReference type="EMBL" id="JAH35844.1"/>
    </source>
</evidence>
<accession>A0A0E9S368</accession>
<dbReference type="EMBL" id="GBXM01072733">
    <property type="protein sequence ID" value="JAH35844.1"/>
    <property type="molecule type" value="Transcribed_RNA"/>
</dbReference>
<name>A0A0E9S368_ANGAN</name>
<dbReference type="AlphaFoldDB" id="A0A0E9S368"/>
<proteinExistence type="predicted"/>